<comment type="caution">
    <text evidence="5">The sequence shown here is derived from an EMBL/GenBank/DDBJ whole genome shotgun (WGS) entry which is preliminary data.</text>
</comment>
<proteinExistence type="inferred from homology"/>
<dbReference type="PANTHER" id="PTHR43630:SF1">
    <property type="entry name" value="POLY-BETA-1,6-N-ACETYL-D-GLUCOSAMINE SYNTHASE"/>
    <property type="match status" value="1"/>
</dbReference>
<dbReference type="SUPFAM" id="SSF53448">
    <property type="entry name" value="Nucleotide-diphospho-sugar transferases"/>
    <property type="match status" value="1"/>
</dbReference>
<dbReference type="RefSeq" id="WP_377908033.1">
    <property type="nucleotide sequence ID" value="NZ_JBHSGK010000003.1"/>
</dbReference>
<evidence type="ECO:0000313" key="6">
    <source>
        <dbReference type="Proteomes" id="UP001595896"/>
    </source>
</evidence>
<dbReference type="Pfam" id="PF00535">
    <property type="entry name" value="Glycos_transf_2"/>
    <property type="match status" value="1"/>
</dbReference>
<dbReference type="InterPro" id="IPR029044">
    <property type="entry name" value="Nucleotide-diphossugar_trans"/>
</dbReference>
<gene>
    <name evidence="5" type="ORF">ACFO4L_02320</name>
</gene>
<dbReference type="GO" id="GO:0016757">
    <property type="term" value="F:glycosyltransferase activity"/>
    <property type="evidence" value="ECO:0007669"/>
    <property type="project" value="UniProtKB-KW"/>
</dbReference>
<dbReference type="Gene3D" id="3.90.550.10">
    <property type="entry name" value="Spore Coat Polysaccharide Biosynthesis Protein SpsA, Chain A"/>
    <property type="match status" value="1"/>
</dbReference>
<sequence length="289" mass="33863">MELTIFTPTFNRAHTLSRVYGSLLQQTDKRFIWMIIDDGSSDQTAELVNEWQKQKMIPITYCFQDNQGMHGAHNTAYSIMNTKWNTCLDSDDMFLPEAVAHIHKAIEECPASCTGIAFHNCDMQENRIGTDFPNVQTSTLYDLYRRYRVRGDKKLVYKSKWTSEWPYPLFEKEKYVGLDYKYLKIDAKGPLYLYDQEICQVDYQEDGSSRNMLKQYKRNPAGFSFYRKEMMMLPQAGIGFQYRNAVHYVSSSWMNRNHRFFTEAPKKWLTAAAVPPGTLLAGYIWLKNK</sequence>
<dbReference type="PANTHER" id="PTHR43630">
    <property type="entry name" value="POLY-BETA-1,6-N-ACETYL-D-GLUCOSAMINE SYNTHASE"/>
    <property type="match status" value="1"/>
</dbReference>
<dbReference type="EMBL" id="JBHSGK010000003">
    <property type="protein sequence ID" value="MFC4735410.1"/>
    <property type="molecule type" value="Genomic_DNA"/>
</dbReference>
<organism evidence="5 6">
    <name type="scientific">Bacillus daqingensis</name>
    <dbReference type="NCBI Taxonomy" id="872396"/>
    <lineage>
        <taxon>Bacteria</taxon>
        <taxon>Bacillati</taxon>
        <taxon>Bacillota</taxon>
        <taxon>Bacilli</taxon>
        <taxon>Bacillales</taxon>
        <taxon>Bacillaceae</taxon>
        <taxon>Bacillus</taxon>
    </lineage>
</organism>
<name>A0ABV9NSJ2_9BACI</name>
<evidence type="ECO:0000259" key="4">
    <source>
        <dbReference type="Pfam" id="PF00535"/>
    </source>
</evidence>
<evidence type="ECO:0000256" key="2">
    <source>
        <dbReference type="ARBA" id="ARBA00022676"/>
    </source>
</evidence>
<dbReference type="InterPro" id="IPR001173">
    <property type="entry name" value="Glyco_trans_2-like"/>
</dbReference>
<evidence type="ECO:0000256" key="3">
    <source>
        <dbReference type="ARBA" id="ARBA00022679"/>
    </source>
</evidence>
<dbReference type="Proteomes" id="UP001595896">
    <property type="component" value="Unassembled WGS sequence"/>
</dbReference>
<comment type="similarity">
    <text evidence="1">Belongs to the glycosyltransferase 2 family.</text>
</comment>
<dbReference type="CDD" id="cd00761">
    <property type="entry name" value="Glyco_tranf_GTA_type"/>
    <property type="match status" value="1"/>
</dbReference>
<evidence type="ECO:0000256" key="1">
    <source>
        <dbReference type="ARBA" id="ARBA00006739"/>
    </source>
</evidence>
<keyword evidence="3 5" id="KW-0808">Transferase</keyword>
<keyword evidence="6" id="KW-1185">Reference proteome</keyword>
<protein>
    <submittedName>
        <fullName evidence="5">Glycosyltransferase family A protein</fullName>
        <ecNumber evidence="5">2.4.-.-</ecNumber>
    </submittedName>
</protein>
<keyword evidence="2 5" id="KW-0328">Glycosyltransferase</keyword>
<reference evidence="6" key="1">
    <citation type="journal article" date="2019" name="Int. J. Syst. Evol. Microbiol.">
        <title>The Global Catalogue of Microorganisms (GCM) 10K type strain sequencing project: providing services to taxonomists for standard genome sequencing and annotation.</title>
        <authorList>
            <consortium name="The Broad Institute Genomics Platform"/>
            <consortium name="The Broad Institute Genome Sequencing Center for Infectious Disease"/>
            <person name="Wu L."/>
            <person name="Ma J."/>
        </authorList>
    </citation>
    <scope>NUCLEOTIDE SEQUENCE [LARGE SCALE GENOMIC DNA]</scope>
    <source>
        <strain evidence="6">JCM 12165</strain>
    </source>
</reference>
<accession>A0ABV9NSJ2</accession>
<evidence type="ECO:0000313" key="5">
    <source>
        <dbReference type="EMBL" id="MFC4735410.1"/>
    </source>
</evidence>
<dbReference type="EC" id="2.4.-.-" evidence="5"/>
<feature type="domain" description="Glycosyltransferase 2-like" evidence="4">
    <location>
        <begin position="4"/>
        <end position="139"/>
    </location>
</feature>